<evidence type="ECO:0000313" key="3">
    <source>
        <dbReference type="Proteomes" id="UP000004014"/>
    </source>
</evidence>
<organism evidence="2 3">
    <name type="scientific">Streptococcus suis R61</name>
    <dbReference type="NCBI Taxonomy" id="996306"/>
    <lineage>
        <taxon>Bacteria</taxon>
        <taxon>Bacillati</taxon>
        <taxon>Bacillota</taxon>
        <taxon>Bacilli</taxon>
        <taxon>Lactobacillales</taxon>
        <taxon>Streptococcaceae</taxon>
        <taxon>Streptococcus</taxon>
    </lineage>
</organism>
<name>A0AA87K4X7_STRSU</name>
<reference evidence="2 3" key="1">
    <citation type="submission" date="2011-03" db="EMBL/GenBank/DDBJ databases">
        <title>Deep-sequencing identification of multiple resistance mechanism for the high antibiotic-resistance strain Streptococcus suis R61.</title>
        <authorList>
            <person name="Hu P."/>
            <person name="Yang M."/>
            <person name="Jin M."/>
            <person name="Xiao J."/>
        </authorList>
    </citation>
    <scope>NUCLEOTIDE SEQUENCE [LARGE SCALE GENOMIC DNA]</scope>
    <source>
        <strain evidence="2 3">R61</strain>
    </source>
</reference>
<proteinExistence type="predicted"/>
<dbReference type="EMBL" id="AEYY01000038">
    <property type="protein sequence ID" value="EHC02853.1"/>
    <property type="molecule type" value="Genomic_DNA"/>
</dbReference>
<gene>
    <name evidence="2" type="ORF">SSUR61_1227</name>
</gene>
<dbReference type="AlphaFoldDB" id="A0AA87K4X7"/>
<evidence type="ECO:0000256" key="1">
    <source>
        <dbReference type="SAM" id="MobiDB-lite"/>
    </source>
</evidence>
<feature type="region of interest" description="Disordered" evidence="1">
    <location>
        <begin position="1"/>
        <end position="22"/>
    </location>
</feature>
<protein>
    <submittedName>
        <fullName evidence="2">Uncharacterized protein</fullName>
    </submittedName>
</protein>
<comment type="caution">
    <text evidence="2">The sequence shown here is derived from an EMBL/GenBank/DDBJ whole genome shotgun (WGS) entry which is preliminary data.</text>
</comment>
<evidence type="ECO:0000313" key="2">
    <source>
        <dbReference type="EMBL" id="EHC02853.1"/>
    </source>
</evidence>
<accession>A0AA87K4X7</accession>
<dbReference type="Proteomes" id="UP000004014">
    <property type="component" value="Unassembled WGS sequence"/>
</dbReference>
<sequence length="54" mass="6125">MPSIFGMLDNSTSVEEEEVEQAVKKNSPTNKLKIAKNFQIADKHPFGVCLFYCF</sequence>